<dbReference type="EMBL" id="REGN01012284">
    <property type="protein sequence ID" value="RMZ96334.1"/>
    <property type="molecule type" value="Genomic_DNA"/>
</dbReference>
<reference evidence="2 3" key="1">
    <citation type="journal article" date="2018" name="Sci. Rep.">
        <title>Genomic signatures of local adaptation to the degree of environmental predictability in rotifers.</title>
        <authorList>
            <person name="Franch-Gras L."/>
            <person name="Hahn C."/>
            <person name="Garcia-Roger E.M."/>
            <person name="Carmona M.J."/>
            <person name="Serra M."/>
            <person name="Gomez A."/>
        </authorList>
    </citation>
    <scope>NUCLEOTIDE SEQUENCE [LARGE SCALE GENOMIC DNA]</scope>
    <source>
        <strain evidence="2">HYR1</strain>
    </source>
</reference>
<dbReference type="Proteomes" id="UP000276133">
    <property type="component" value="Unassembled WGS sequence"/>
</dbReference>
<feature type="transmembrane region" description="Helical" evidence="1">
    <location>
        <begin position="51"/>
        <end position="72"/>
    </location>
</feature>
<proteinExistence type="predicted"/>
<name>A0A3M7PC90_BRAPC</name>
<organism evidence="2 3">
    <name type="scientific">Brachionus plicatilis</name>
    <name type="common">Marine rotifer</name>
    <name type="synonym">Brachionus muelleri</name>
    <dbReference type="NCBI Taxonomy" id="10195"/>
    <lineage>
        <taxon>Eukaryota</taxon>
        <taxon>Metazoa</taxon>
        <taxon>Spiralia</taxon>
        <taxon>Gnathifera</taxon>
        <taxon>Rotifera</taxon>
        <taxon>Eurotatoria</taxon>
        <taxon>Monogononta</taxon>
        <taxon>Pseudotrocha</taxon>
        <taxon>Ploima</taxon>
        <taxon>Brachionidae</taxon>
        <taxon>Brachionus</taxon>
    </lineage>
</organism>
<keyword evidence="1" id="KW-0472">Membrane</keyword>
<comment type="caution">
    <text evidence="2">The sequence shown here is derived from an EMBL/GenBank/DDBJ whole genome shotgun (WGS) entry which is preliminary data.</text>
</comment>
<evidence type="ECO:0000313" key="3">
    <source>
        <dbReference type="Proteomes" id="UP000276133"/>
    </source>
</evidence>
<evidence type="ECO:0000313" key="2">
    <source>
        <dbReference type="EMBL" id="RMZ96334.1"/>
    </source>
</evidence>
<feature type="transmembrane region" description="Helical" evidence="1">
    <location>
        <begin position="12"/>
        <end position="31"/>
    </location>
</feature>
<keyword evidence="1" id="KW-1133">Transmembrane helix</keyword>
<sequence length="110" mass="12352">MSDIKKFLDNKDATKYVAICCIVVVVVNNAVGDLSLQVVAHMQEKYLNFSLSILFLKMFVLLTLFVTASSVFQFPAVRFFAPNFTAALSRIILGSLENHNILIKIFSLVY</sequence>
<accession>A0A3M7PC90</accession>
<gene>
    <name evidence="2" type="ORF">BpHYR1_018015</name>
</gene>
<keyword evidence="3" id="KW-1185">Reference proteome</keyword>
<dbReference type="AlphaFoldDB" id="A0A3M7PC90"/>
<evidence type="ECO:0000256" key="1">
    <source>
        <dbReference type="SAM" id="Phobius"/>
    </source>
</evidence>
<keyword evidence="1" id="KW-0812">Transmembrane</keyword>
<protein>
    <submittedName>
        <fullName evidence="2">Uncharacterized protein</fullName>
    </submittedName>
</protein>